<evidence type="ECO:0000313" key="15">
    <source>
        <dbReference type="EMBL" id="EMZ42027.1"/>
    </source>
</evidence>
<gene>
    <name evidence="15" type="ORF">HMPREF1091_01001</name>
</gene>
<accession>N2BJW8</accession>
<feature type="transmembrane region" description="Helical" evidence="12">
    <location>
        <begin position="417"/>
        <end position="441"/>
    </location>
</feature>
<feature type="transmembrane region" description="Helical" evidence="12">
    <location>
        <begin position="289"/>
        <end position="312"/>
    </location>
</feature>
<dbReference type="Pfam" id="PF00367">
    <property type="entry name" value="PTS_EIIB"/>
    <property type="match status" value="1"/>
</dbReference>
<dbReference type="InterPro" id="IPR013013">
    <property type="entry name" value="PTS_EIIC_1"/>
</dbReference>
<dbReference type="Proteomes" id="UP000012651">
    <property type="component" value="Unassembled WGS sequence"/>
</dbReference>
<dbReference type="PANTHER" id="PTHR30175">
    <property type="entry name" value="PHOSPHOTRANSFERASE SYSTEM TRANSPORT PROTEIN"/>
    <property type="match status" value="1"/>
</dbReference>
<feature type="domain" description="PTS EIIC type-1" evidence="14">
    <location>
        <begin position="107"/>
        <end position="448"/>
    </location>
</feature>
<reference evidence="15 16" key="1">
    <citation type="submission" date="2013-03" db="EMBL/GenBank/DDBJ databases">
        <title>The Genome Sequence of Atopobium minutum 10063974.</title>
        <authorList>
            <consortium name="The Broad Institute Genome Sequencing Platform"/>
            <person name="Earl A."/>
            <person name="Ward D."/>
            <person name="Feldgarden M."/>
            <person name="Gevers D."/>
            <person name="Lambert T."/>
            <person name="Marvaud J.-C."/>
            <person name="Courvalin P."/>
            <person name="Walker B."/>
            <person name="Young S.K."/>
            <person name="Zeng Q."/>
            <person name="Gargeya S."/>
            <person name="Fitzgerald M."/>
            <person name="Haas B."/>
            <person name="Abouelleil A."/>
            <person name="Alvarado L."/>
            <person name="Arachchi H.M."/>
            <person name="Berlin A.M."/>
            <person name="Chapman S.B."/>
            <person name="Dewar J."/>
            <person name="Goldberg J."/>
            <person name="Griggs A."/>
            <person name="Gujja S."/>
            <person name="Hansen M."/>
            <person name="Howarth C."/>
            <person name="Imamovic A."/>
            <person name="Larimer J."/>
            <person name="McCowan C."/>
            <person name="Murphy C."/>
            <person name="Neiman D."/>
            <person name="Pearson M."/>
            <person name="Priest M."/>
            <person name="Roberts A."/>
            <person name="Saif S."/>
            <person name="Shea T."/>
            <person name="Sisk P."/>
            <person name="Sykes S."/>
            <person name="Wortman J."/>
            <person name="Nusbaum C."/>
            <person name="Birren B."/>
        </authorList>
    </citation>
    <scope>NUCLEOTIDE SEQUENCE [LARGE SCALE GENOMIC DNA]</scope>
    <source>
        <strain evidence="15 16">10063974</strain>
    </source>
</reference>
<keyword evidence="5" id="KW-0808">Transferase</keyword>
<evidence type="ECO:0000256" key="4">
    <source>
        <dbReference type="ARBA" id="ARBA00022597"/>
    </source>
</evidence>
<feature type="active site" description="Phosphocysteine intermediate; for EIIB activity" evidence="11">
    <location>
        <position position="26"/>
    </location>
</feature>
<evidence type="ECO:0000256" key="11">
    <source>
        <dbReference type="PROSITE-ProRule" id="PRU00421"/>
    </source>
</evidence>
<dbReference type="Gene3D" id="3.30.1360.60">
    <property type="entry name" value="Glucose permease domain IIB"/>
    <property type="match status" value="1"/>
</dbReference>
<evidence type="ECO:0000256" key="9">
    <source>
        <dbReference type="ARBA" id="ARBA00022989"/>
    </source>
</evidence>
<feature type="transmembrane region" description="Helical" evidence="12">
    <location>
        <begin position="215"/>
        <end position="235"/>
    </location>
</feature>
<keyword evidence="10 12" id="KW-0472">Membrane</keyword>
<dbReference type="PANTHER" id="PTHR30175:SF1">
    <property type="entry name" value="PTS SYSTEM ARBUTIN-, CELLOBIOSE-, AND SALICIN-SPECIFIC EIIBC COMPONENT-RELATED"/>
    <property type="match status" value="1"/>
</dbReference>
<dbReference type="PROSITE" id="PS51098">
    <property type="entry name" value="PTS_EIIB_TYPE_1"/>
    <property type="match status" value="1"/>
</dbReference>
<feature type="transmembrane region" description="Helical" evidence="12">
    <location>
        <begin position="104"/>
        <end position="133"/>
    </location>
</feature>
<dbReference type="RefSeq" id="WP_002563776.1">
    <property type="nucleotide sequence ID" value="NZ_KB822533.1"/>
</dbReference>
<comment type="subcellular location">
    <subcellularLocation>
        <location evidence="1">Cell membrane</location>
        <topology evidence="1">Multi-pass membrane protein</topology>
    </subcellularLocation>
</comment>
<dbReference type="EMBL" id="AGXC01000002">
    <property type="protein sequence ID" value="EMZ42027.1"/>
    <property type="molecule type" value="Genomic_DNA"/>
</dbReference>
<feature type="transmembrane region" description="Helical" evidence="12">
    <location>
        <begin position="383"/>
        <end position="405"/>
    </location>
</feature>
<keyword evidence="16" id="KW-1185">Reference proteome</keyword>
<dbReference type="InterPro" id="IPR001996">
    <property type="entry name" value="PTS_IIB_1"/>
</dbReference>
<keyword evidence="4" id="KW-0762">Sugar transport</keyword>
<dbReference type="PROSITE" id="PS51103">
    <property type="entry name" value="PTS_EIIC_TYPE_1"/>
    <property type="match status" value="1"/>
</dbReference>
<name>N2BJW8_9ACTN</name>
<keyword evidence="9 12" id="KW-1133">Transmembrane helix</keyword>
<evidence type="ECO:0000256" key="8">
    <source>
        <dbReference type="ARBA" id="ARBA00022777"/>
    </source>
</evidence>
<comment type="caution">
    <text evidence="15">The sequence shown here is derived from an EMBL/GenBank/DDBJ whole genome shotgun (WGS) entry which is preliminary data.</text>
</comment>
<evidence type="ECO:0000259" key="14">
    <source>
        <dbReference type="PROSITE" id="PS51103"/>
    </source>
</evidence>
<dbReference type="GO" id="GO:0009401">
    <property type="term" value="P:phosphoenolpyruvate-dependent sugar phosphotransferase system"/>
    <property type="evidence" value="ECO:0007669"/>
    <property type="project" value="UniProtKB-KW"/>
</dbReference>
<dbReference type="PROSITE" id="PS01035">
    <property type="entry name" value="PTS_EIIB_TYPE_1_CYS"/>
    <property type="match status" value="1"/>
</dbReference>
<dbReference type="CDD" id="cd00212">
    <property type="entry name" value="PTS_IIB_glc"/>
    <property type="match status" value="1"/>
</dbReference>
<evidence type="ECO:0000256" key="1">
    <source>
        <dbReference type="ARBA" id="ARBA00004651"/>
    </source>
</evidence>
<evidence type="ECO:0000256" key="5">
    <source>
        <dbReference type="ARBA" id="ARBA00022679"/>
    </source>
</evidence>
<evidence type="ECO:0000256" key="12">
    <source>
        <dbReference type="SAM" id="Phobius"/>
    </source>
</evidence>
<dbReference type="SUPFAM" id="SSF55604">
    <property type="entry name" value="Glucose permease domain IIB"/>
    <property type="match status" value="1"/>
</dbReference>
<dbReference type="InterPro" id="IPR036878">
    <property type="entry name" value="Glu_permease_IIB"/>
</dbReference>
<protein>
    <submittedName>
        <fullName evidence="15">PTS system, glucose-like IIB component</fullName>
    </submittedName>
</protein>
<feature type="domain" description="PTS EIIB type-1" evidence="13">
    <location>
        <begin position="4"/>
        <end position="86"/>
    </location>
</feature>
<feature type="transmembrane region" description="Helical" evidence="12">
    <location>
        <begin position="178"/>
        <end position="195"/>
    </location>
</feature>
<evidence type="ECO:0000313" key="16">
    <source>
        <dbReference type="Proteomes" id="UP000012651"/>
    </source>
</evidence>
<dbReference type="GO" id="GO:0090589">
    <property type="term" value="F:protein-phosphocysteine-trehalose phosphotransferase system transporter activity"/>
    <property type="evidence" value="ECO:0007669"/>
    <property type="project" value="TreeGrafter"/>
</dbReference>
<evidence type="ECO:0000256" key="6">
    <source>
        <dbReference type="ARBA" id="ARBA00022683"/>
    </source>
</evidence>
<dbReference type="GO" id="GO:0016301">
    <property type="term" value="F:kinase activity"/>
    <property type="evidence" value="ECO:0007669"/>
    <property type="project" value="UniProtKB-KW"/>
</dbReference>
<keyword evidence="8" id="KW-0418">Kinase</keyword>
<keyword evidence="2" id="KW-0813">Transport</keyword>
<evidence type="ECO:0000256" key="10">
    <source>
        <dbReference type="ARBA" id="ARBA00023136"/>
    </source>
</evidence>
<dbReference type="InterPro" id="IPR018113">
    <property type="entry name" value="PTrfase_EIIB_Cys"/>
</dbReference>
<evidence type="ECO:0000259" key="13">
    <source>
        <dbReference type="PROSITE" id="PS51098"/>
    </source>
</evidence>
<sequence>MDFQQLAKQVVEDIGGKDNIQSLTHCVTRLRFKLKDRSLADKEAVSRIKGVINVVEQGGQFQVVIGNEVTKAYDAVVELTGIQGQAIDVVEKDDLKVKGKFLDIVIDLVTSIFTPIMPALIGGGMIRALLMILLQVGVLQETSGAYIVINEIYVAIFSFLPVYLAFCAANRFKCNEMLAVALALTMVSPTIVATVKDGTAANFLGLPLTVPAGGYGGGVFPIIISVWFLSVVERFCNKHIHPMARNFLTPMIELVITVPIMFLVFGPLVSVLESAVGDGYLALQHASPLLTGILLGGLWQVLVVFGLHWGIVPIGQINLAQYGRNTIGAIIGPSKWAQGGSALGVALRSKDPDIKQNAFSAGLTCIFAISEPAVYGVNLKYKTPFYIALVMSALAGGICGLGNAAQVGGGPVGIFSFPLFLGEGFFVFCLCYDFCPAGILYRDLLLWL</sequence>
<evidence type="ECO:0000256" key="3">
    <source>
        <dbReference type="ARBA" id="ARBA00022475"/>
    </source>
</evidence>
<feature type="transmembrane region" description="Helical" evidence="12">
    <location>
        <begin position="145"/>
        <end position="166"/>
    </location>
</feature>
<dbReference type="AlphaFoldDB" id="N2BJW8"/>
<dbReference type="Pfam" id="PF02378">
    <property type="entry name" value="PTS_EIIC"/>
    <property type="match status" value="1"/>
</dbReference>
<keyword evidence="7 12" id="KW-0812">Transmembrane</keyword>
<feature type="transmembrane region" description="Helical" evidence="12">
    <location>
        <begin position="247"/>
        <end position="269"/>
    </location>
</feature>
<dbReference type="HOGENOM" id="CLU_012312_2_0_11"/>
<evidence type="ECO:0000256" key="2">
    <source>
        <dbReference type="ARBA" id="ARBA00022448"/>
    </source>
</evidence>
<dbReference type="GO" id="GO:0015771">
    <property type="term" value="P:trehalose transport"/>
    <property type="evidence" value="ECO:0007669"/>
    <property type="project" value="TreeGrafter"/>
</dbReference>
<dbReference type="FunFam" id="3.30.1360.60:FF:000001">
    <property type="entry name" value="PTS system glucose-specific IIBC component PtsG"/>
    <property type="match status" value="1"/>
</dbReference>
<organism evidence="15 16">
    <name type="scientific">Atopobium minutum 10063974</name>
    <dbReference type="NCBI Taxonomy" id="997872"/>
    <lineage>
        <taxon>Bacteria</taxon>
        <taxon>Bacillati</taxon>
        <taxon>Actinomycetota</taxon>
        <taxon>Coriobacteriia</taxon>
        <taxon>Coriobacteriales</taxon>
        <taxon>Atopobiaceae</taxon>
        <taxon>Atopobium</taxon>
    </lineage>
</organism>
<dbReference type="InterPro" id="IPR003352">
    <property type="entry name" value="PTS_EIIC"/>
</dbReference>
<dbReference type="GO" id="GO:0008982">
    <property type="term" value="F:protein-N(PI)-phosphohistidine-sugar phosphotransferase activity"/>
    <property type="evidence" value="ECO:0007669"/>
    <property type="project" value="InterPro"/>
</dbReference>
<proteinExistence type="predicted"/>
<dbReference type="GO" id="GO:0005886">
    <property type="term" value="C:plasma membrane"/>
    <property type="evidence" value="ECO:0007669"/>
    <property type="project" value="UniProtKB-SubCell"/>
</dbReference>
<keyword evidence="6" id="KW-0598">Phosphotransferase system</keyword>
<keyword evidence="3" id="KW-1003">Cell membrane</keyword>
<dbReference type="InterPro" id="IPR050558">
    <property type="entry name" value="PTS_Sugar-Specific_Components"/>
</dbReference>
<dbReference type="PATRIC" id="fig|997872.3.peg.1001"/>
<evidence type="ECO:0000256" key="7">
    <source>
        <dbReference type="ARBA" id="ARBA00022692"/>
    </source>
</evidence>